<accession>A0ABQ5YMU2</accession>
<name>A0ABQ5YMU2_9NEIS</name>
<evidence type="ECO:0000256" key="5">
    <source>
        <dbReference type="ARBA" id="ARBA00022827"/>
    </source>
</evidence>
<dbReference type="EMBL" id="BSOG01000004">
    <property type="protein sequence ID" value="GLR14234.1"/>
    <property type="molecule type" value="Genomic_DNA"/>
</dbReference>
<dbReference type="PANTHER" id="PTHR11985:SF35">
    <property type="entry name" value="ANAEROBIC GLYCEROL-3-PHOSPHATE DEHYDROGENASE SUBUNIT A"/>
    <property type="match status" value="1"/>
</dbReference>
<evidence type="ECO:0000313" key="9">
    <source>
        <dbReference type="EMBL" id="GLR14234.1"/>
    </source>
</evidence>
<comment type="similarity">
    <text evidence="2">Belongs to the FAD-dependent glycerol-3-phosphate dehydrogenase family.</text>
</comment>
<evidence type="ECO:0000259" key="8">
    <source>
        <dbReference type="Pfam" id="PF16901"/>
    </source>
</evidence>
<feature type="domain" description="FAD dependent oxidoreductase" evidence="7">
    <location>
        <begin position="19"/>
        <end position="345"/>
    </location>
</feature>
<gene>
    <name evidence="9" type="ORF">GCM10007907_30240</name>
</gene>
<evidence type="ECO:0000256" key="3">
    <source>
        <dbReference type="ARBA" id="ARBA00022630"/>
    </source>
</evidence>
<dbReference type="SUPFAM" id="SSF51905">
    <property type="entry name" value="FAD/NAD(P)-binding domain"/>
    <property type="match status" value="1"/>
</dbReference>
<feature type="domain" description="Alpha-glycerophosphate oxidase C-terminal" evidence="8">
    <location>
        <begin position="398"/>
        <end position="499"/>
    </location>
</feature>
<dbReference type="InterPro" id="IPR006076">
    <property type="entry name" value="FAD-dep_OxRdtase"/>
</dbReference>
<evidence type="ECO:0000256" key="4">
    <source>
        <dbReference type="ARBA" id="ARBA00022798"/>
    </source>
</evidence>
<dbReference type="InterPro" id="IPR000447">
    <property type="entry name" value="G3P_DH_FAD-dep"/>
</dbReference>
<keyword evidence="3" id="KW-0285">Flavoprotein</keyword>
<dbReference type="RefSeq" id="WP_284197320.1">
    <property type="nucleotide sequence ID" value="NZ_BSOG01000004.1"/>
</dbReference>
<evidence type="ECO:0000256" key="2">
    <source>
        <dbReference type="ARBA" id="ARBA00007330"/>
    </source>
</evidence>
<comment type="cofactor">
    <cofactor evidence="1">
        <name>FAD</name>
        <dbReference type="ChEBI" id="CHEBI:57692"/>
    </cofactor>
</comment>
<dbReference type="PRINTS" id="PR01001">
    <property type="entry name" value="FADG3PDH"/>
</dbReference>
<evidence type="ECO:0000256" key="6">
    <source>
        <dbReference type="ARBA" id="ARBA00023002"/>
    </source>
</evidence>
<dbReference type="Gene3D" id="3.30.9.10">
    <property type="entry name" value="D-Amino Acid Oxidase, subunit A, domain 2"/>
    <property type="match status" value="1"/>
</dbReference>
<dbReference type="Proteomes" id="UP001156706">
    <property type="component" value="Unassembled WGS sequence"/>
</dbReference>
<evidence type="ECO:0000259" key="7">
    <source>
        <dbReference type="Pfam" id="PF01266"/>
    </source>
</evidence>
<comment type="caution">
    <text evidence="9">The sequence shown here is derived from an EMBL/GenBank/DDBJ whole genome shotgun (WGS) entry which is preliminary data.</text>
</comment>
<dbReference type="InterPro" id="IPR031656">
    <property type="entry name" value="DAO_C"/>
</dbReference>
<keyword evidence="4" id="KW-0319">Glycerol metabolism</keyword>
<evidence type="ECO:0000256" key="1">
    <source>
        <dbReference type="ARBA" id="ARBA00001974"/>
    </source>
</evidence>
<dbReference type="PANTHER" id="PTHR11985">
    <property type="entry name" value="GLYCEROL-3-PHOSPHATE DEHYDROGENASE"/>
    <property type="match status" value="1"/>
</dbReference>
<protein>
    <submittedName>
        <fullName evidence="9">FAD-dependent glycerol-3-phosphate dehydrogenase</fullName>
    </submittedName>
</protein>
<dbReference type="Pfam" id="PF01266">
    <property type="entry name" value="DAO"/>
    <property type="match status" value="1"/>
</dbReference>
<keyword evidence="5" id="KW-0274">FAD</keyword>
<sequence length="527" mass="57868">MERLSRQDKLSRLGITDWDLLVIGGGISGAGVLREAARLGWKVLLIEQRDFAWGTSSRSSKLVHGGLRYLKEGQFRTTLHSVHERQRLMREAPELIEPQSFLFADCTGRQPGRWLFQLGLTIYDHMAGENSHAYCSSQAVAQLAPGLAPDKLRGGMVYRDAKTDDARLVWRVLEEAEHDGGIAINYLAARTPIIAHGQLAGMVLEDIETGQQIAVQARTVINATGAWADRLRATLGRKPMLRPLRGSHLIVPFWRLPVAQAVSLMHPRDGRPVFFYPWEGATLIGTTDLDHAGDLDIEASITDAEVDYLLEAVNDQFPATQLGRADVSACYAGVRPVVDEGGSSPSSAGRDHVVLDEQGLITLTGGKLTTFRLMAQDALALAAKRMGQAYQPSTAPVFSAASSLSPQLSGATIQRLRARYGPHAAEVANTATADTLAFVPGTHTLWQELQRAARVESVVHLDDLLLRRTRLGILLPRGGLDHLVRIRALCQPELGWTDAHWEAELLRYQQLIARHYSLPPTRTESAP</sequence>
<dbReference type="Gene3D" id="1.10.8.870">
    <property type="entry name" value="Alpha-glycerophosphate oxidase, cap domain"/>
    <property type="match status" value="1"/>
</dbReference>
<organism evidence="9 10">
    <name type="scientific">Chitinimonas prasina</name>
    <dbReference type="NCBI Taxonomy" id="1434937"/>
    <lineage>
        <taxon>Bacteria</taxon>
        <taxon>Pseudomonadati</taxon>
        <taxon>Pseudomonadota</taxon>
        <taxon>Betaproteobacteria</taxon>
        <taxon>Neisseriales</taxon>
        <taxon>Chitinibacteraceae</taxon>
        <taxon>Chitinimonas</taxon>
    </lineage>
</organism>
<proteinExistence type="inferred from homology"/>
<evidence type="ECO:0000313" key="10">
    <source>
        <dbReference type="Proteomes" id="UP001156706"/>
    </source>
</evidence>
<keyword evidence="10" id="KW-1185">Reference proteome</keyword>
<dbReference type="InterPro" id="IPR036188">
    <property type="entry name" value="FAD/NAD-bd_sf"/>
</dbReference>
<reference evidence="10" key="1">
    <citation type="journal article" date="2019" name="Int. J. Syst. Evol. Microbiol.">
        <title>The Global Catalogue of Microorganisms (GCM) 10K type strain sequencing project: providing services to taxonomists for standard genome sequencing and annotation.</title>
        <authorList>
            <consortium name="The Broad Institute Genomics Platform"/>
            <consortium name="The Broad Institute Genome Sequencing Center for Infectious Disease"/>
            <person name="Wu L."/>
            <person name="Ma J."/>
        </authorList>
    </citation>
    <scope>NUCLEOTIDE SEQUENCE [LARGE SCALE GENOMIC DNA]</scope>
    <source>
        <strain evidence="10">NBRC 110044</strain>
    </source>
</reference>
<dbReference type="InterPro" id="IPR038299">
    <property type="entry name" value="DAO_C_sf"/>
</dbReference>
<dbReference type="Pfam" id="PF16901">
    <property type="entry name" value="DAO_C"/>
    <property type="match status" value="1"/>
</dbReference>
<dbReference type="Gene3D" id="3.50.50.60">
    <property type="entry name" value="FAD/NAD(P)-binding domain"/>
    <property type="match status" value="1"/>
</dbReference>
<keyword evidence="6" id="KW-0560">Oxidoreductase</keyword>